<accession>V7PKB6</accession>
<dbReference type="Proteomes" id="UP000018538">
    <property type="component" value="Unassembled WGS sequence"/>
</dbReference>
<proteinExistence type="predicted"/>
<name>V7PKB6_PLAYE</name>
<evidence type="ECO:0000313" key="1">
    <source>
        <dbReference type="EMBL" id="ETB59227.1"/>
    </source>
</evidence>
<evidence type="ECO:0000313" key="2">
    <source>
        <dbReference type="Proteomes" id="UP000018538"/>
    </source>
</evidence>
<sequence>MKILKKFEIFIILVVLFNKNNKFINCNNDEDNKDTNIYISKCDKFPNFLEKNSNIIEGSENLTYEDVQKKIFDIDLNTLHVSLIKNLQISKLKSIIDVKTAIFNCLIKTITQMAKALPGILEEIFAHNEFCGSIEKTFSFLFEIDETYEFMIKKCFDLTKTAILYNYFYSYIQDIDDVINVYRNDPSKIFSKFDYIIICLNELYRKITENFHPYVKDTTVFSNFISEFKNKKNEKIKDNINYIEEFIKYFRENIHNINVIVFFEEIYGFYSVNNLYVSCFYVF</sequence>
<gene>
    <name evidence="1" type="ORF">YYC_03474</name>
</gene>
<protein>
    <submittedName>
        <fullName evidence="1">Uncharacterized protein</fullName>
    </submittedName>
</protein>
<reference evidence="1 2" key="1">
    <citation type="submission" date="2013-11" db="EMBL/GenBank/DDBJ databases">
        <title>The Genome Sequence of Plasmodium yoelii 17X.</title>
        <authorList>
            <consortium name="The Broad Institute Genomics Platform"/>
            <consortium name="The Broad Institute Genome Sequencing Center for Infectious Disease"/>
            <person name="Neafsey D."/>
            <person name="Adams J."/>
            <person name="Walker B."/>
            <person name="Young S.K."/>
            <person name="Zeng Q."/>
            <person name="Gargeya S."/>
            <person name="Fitzgerald M."/>
            <person name="Haas B."/>
            <person name="Abouelleil A."/>
            <person name="Alvarado L."/>
            <person name="Chapman S.B."/>
            <person name="Gainer-Dewar J."/>
            <person name="Goldberg J."/>
            <person name="Griggs A."/>
            <person name="Gujja S."/>
            <person name="Hansen M."/>
            <person name="Howarth C."/>
            <person name="Imamovic A."/>
            <person name="Ireland A."/>
            <person name="Larimer J."/>
            <person name="McCowan C."/>
            <person name="Murphy C."/>
            <person name="Pearson M."/>
            <person name="Poon T.W."/>
            <person name="Priest M."/>
            <person name="Roberts A."/>
            <person name="Saif S."/>
            <person name="Shea T."/>
            <person name="Sykes S."/>
            <person name="Wortman J."/>
            <person name="Nusbaum C."/>
            <person name="Birren B."/>
        </authorList>
    </citation>
    <scope>NUCLEOTIDE SEQUENCE [LARGE SCALE GENOMIC DNA]</scope>
    <source>
        <strain evidence="1 2">17X</strain>
    </source>
</reference>
<dbReference type="OrthoDB" id="374751at2759"/>
<keyword evidence="2" id="KW-1185">Reference proteome</keyword>
<organism evidence="1 2">
    <name type="scientific">Plasmodium yoelii 17X</name>
    <dbReference type="NCBI Taxonomy" id="1323249"/>
    <lineage>
        <taxon>Eukaryota</taxon>
        <taxon>Sar</taxon>
        <taxon>Alveolata</taxon>
        <taxon>Apicomplexa</taxon>
        <taxon>Aconoidasida</taxon>
        <taxon>Haemosporida</taxon>
        <taxon>Plasmodiidae</taxon>
        <taxon>Plasmodium</taxon>
        <taxon>Plasmodium (Vinckeia)</taxon>
    </lineage>
</organism>
<dbReference type="EMBL" id="KI635767">
    <property type="protein sequence ID" value="ETB59227.1"/>
    <property type="molecule type" value="Genomic_DNA"/>
</dbReference>
<dbReference type="AlphaFoldDB" id="V7PKB6"/>